<evidence type="ECO:0000256" key="13">
    <source>
        <dbReference type="HAMAP-Rule" id="MF_00118"/>
    </source>
</evidence>
<dbReference type="InterPro" id="IPR031157">
    <property type="entry name" value="G_TR_CS"/>
</dbReference>
<dbReference type="PANTHER" id="PTHR43721">
    <property type="entry name" value="ELONGATION FACTOR TU-RELATED"/>
    <property type="match status" value="1"/>
</dbReference>
<comment type="function">
    <text evidence="10">May play an important regulatory role in cell growth and in the bacterial response to nutrient deprivation.</text>
</comment>
<evidence type="ECO:0000313" key="16">
    <source>
        <dbReference type="Proteomes" id="UP000279470"/>
    </source>
</evidence>
<dbReference type="RefSeq" id="WP_126044624.1">
    <property type="nucleotide sequence ID" value="NZ_RXFM01000029.1"/>
</dbReference>
<evidence type="ECO:0000256" key="11">
    <source>
        <dbReference type="ARBA" id="ARBA00063778"/>
    </source>
</evidence>
<keyword evidence="7 13" id="KW-0648">Protein biosynthesis</keyword>
<dbReference type="NCBIfam" id="NF000766">
    <property type="entry name" value="PRK00049.1"/>
    <property type="match status" value="1"/>
</dbReference>
<dbReference type="InterPro" id="IPR009000">
    <property type="entry name" value="Transl_B-barrel_sf"/>
</dbReference>
<dbReference type="SUPFAM" id="SSF50465">
    <property type="entry name" value="EF-Tu/eEF-1alpha/eIF2-gamma C-terminal domain"/>
    <property type="match status" value="1"/>
</dbReference>
<feature type="binding site" evidence="13">
    <location>
        <position position="26"/>
    </location>
    <ligand>
        <name>Mg(2+)</name>
        <dbReference type="ChEBI" id="CHEBI:18420"/>
    </ligand>
</feature>
<keyword evidence="6 13" id="KW-0460">Magnesium</keyword>
<dbReference type="InterPro" id="IPR009001">
    <property type="entry name" value="Transl_elong_EF1A/Init_IF2_C"/>
</dbReference>
<keyword evidence="5 13" id="KW-0378">Hydrolase</keyword>
<evidence type="ECO:0000256" key="12">
    <source>
        <dbReference type="ARBA" id="ARBA00064283"/>
    </source>
</evidence>
<dbReference type="InterPro" id="IPR041709">
    <property type="entry name" value="EF-Tu_GTP-bd"/>
</dbReference>
<comment type="subunit">
    <text evidence="11">Monomer. Heterotetramer composed of two EF-Ts.EF-Tu dimer complexes.</text>
</comment>
<evidence type="ECO:0000259" key="14">
    <source>
        <dbReference type="PROSITE" id="PS51722"/>
    </source>
</evidence>
<dbReference type="Proteomes" id="UP000279470">
    <property type="component" value="Unassembled WGS sequence"/>
</dbReference>
<evidence type="ECO:0000256" key="2">
    <source>
        <dbReference type="ARBA" id="ARBA00022723"/>
    </source>
</evidence>
<comment type="subcellular location">
    <subcellularLocation>
        <location evidence="13">Cytoplasm</location>
    </subcellularLocation>
</comment>
<keyword evidence="13" id="KW-0963">Cytoplasm</keyword>
<dbReference type="HAMAP" id="MF_00118_B">
    <property type="entry name" value="EF_Tu_B"/>
    <property type="match status" value="1"/>
</dbReference>
<protein>
    <recommendedName>
        <fullName evidence="9 13">Elongation factor Tu</fullName>
        <shortName evidence="13">EF-Tu</shortName>
        <ecNumber evidence="13">3.6.5.3</ecNumber>
    </recommendedName>
</protein>
<dbReference type="Gene3D" id="2.40.30.10">
    <property type="entry name" value="Translation factors"/>
    <property type="match status" value="2"/>
</dbReference>
<dbReference type="InterPro" id="IPR033720">
    <property type="entry name" value="EFTU_2"/>
</dbReference>
<dbReference type="SUPFAM" id="SSF52540">
    <property type="entry name" value="P-loop containing nucleoside triphosphate hydrolases"/>
    <property type="match status" value="1"/>
</dbReference>
<dbReference type="InterPro" id="IPR005225">
    <property type="entry name" value="Small_GTP-bd"/>
</dbReference>
<evidence type="ECO:0000313" key="15">
    <source>
        <dbReference type="EMBL" id="RST68168.1"/>
    </source>
</evidence>
<dbReference type="InterPro" id="IPR004541">
    <property type="entry name" value="Transl_elong_EFTu/EF1A_bac/org"/>
</dbReference>
<accession>A0A429XNK5</accession>
<dbReference type="InterPro" id="IPR004160">
    <property type="entry name" value="Transl_elong_EFTu/EF1A_C"/>
</dbReference>
<comment type="similarity">
    <text evidence="1 13">Belongs to the TRAFAC class translation factor GTPase superfamily. Classic translation factor GTPase family. EF-Tu/EF-1A subfamily.</text>
</comment>
<keyword evidence="3 13" id="KW-0547">Nucleotide-binding</keyword>
<evidence type="ECO:0000256" key="7">
    <source>
        <dbReference type="ARBA" id="ARBA00022917"/>
    </source>
</evidence>
<dbReference type="PROSITE" id="PS51722">
    <property type="entry name" value="G_TR_2"/>
    <property type="match status" value="1"/>
</dbReference>
<dbReference type="EC" id="3.6.5.3" evidence="13"/>
<dbReference type="CDD" id="cd03697">
    <property type="entry name" value="EFTU_II"/>
    <property type="match status" value="1"/>
</dbReference>
<dbReference type="GO" id="GO:0003746">
    <property type="term" value="F:translation elongation factor activity"/>
    <property type="evidence" value="ECO:0007669"/>
    <property type="project" value="UniProtKB-UniRule"/>
</dbReference>
<feature type="binding site" evidence="13">
    <location>
        <begin position="19"/>
        <end position="26"/>
    </location>
    <ligand>
        <name>GTP</name>
        <dbReference type="ChEBI" id="CHEBI:37565"/>
    </ligand>
</feature>
<dbReference type="PANTHER" id="PTHR43721:SF22">
    <property type="entry name" value="ELONGATION FACTOR TU, MITOCHONDRIAL"/>
    <property type="match status" value="1"/>
</dbReference>
<feature type="binding site" evidence="13">
    <location>
        <begin position="77"/>
        <end position="81"/>
    </location>
    <ligand>
        <name>GTP</name>
        <dbReference type="ChEBI" id="CHEBI:37565"/>
    </ligand>
</feature>
<comment type="catalytic activity">
    <reaction evidence="13">
        <text>GTP + H2O = GDP + phosphate + H(+)</text>
        <dbReference type="Rhea" id="RHEA:19669"/>
        <dbReference type="ChEBI" id="CHEBI:15377"/>
        <dbReference type="ChEBI" id="CHEBI:15378"/>
        <dbReference type="ChEBI" id="CHEBI:37565"/>
        <dbReference type="ChEBI" id="CHEBI:43474"/>
        <dbReference type="ChEBI" id="CHEBI:58189"/>
        <dbReference type="EC" id="3.6.5.3"/>
    </reaction>
</comment>
<keyword evidence="16" id="KW-1185">Reference proteome</keyword>
<dbReference type="NCBIfam" id="TIGR00231">
    <property type="entry name" value="small_GTP"/>
    <property type="match status" value="1"/>
</dbReference>
<dbReference type="Gene3D" id="3.40.50.300">
    <property type="entry name" value="P-loop containing nucleotide triphosphate hydrolases"/>
    <property type="match status" value="1"/>
</dbReference>
<dbReference type="FunFam" id="2.40.30.10:FF:000001">
    <property type="entry name" value="Elongation factor Tu"/>
    <property type="match status" value="1"/>
</dbReference>
<dbReference type="CDD" id="cd03707">
    <property type="entry name" value="EFTU_III"/>
    <property type="match status" value="1"/>
</dbReference>
<dbReference type="OrthoDB" id="9803139at2"/>
<keyword evidence="4 13" id="KW-0251">Elongation factor</keyword>
<evidence type="ECO:0000256" key="4">
    <source>
        <dbReference type="ARBA" id="ARBA00022768"/>
    </source>
</evidence>
<comment type="subunit">
    <text evidence="12">(Microbial infection) Upon infection by bacteriophage Qbeta, part of the viral RNA-dependent RNA polymerase complex, the other subunits are the viral replicase catalytic subunit (AC P14647), host ribosomal protein S1 and EF-Ts.</text>
</comment>
<feature type="domain" description="Tr-type G" evidence="14">
    <location>
        <begin position="10"/>
        <end position="202"/>
    </location>
</feature>
<proteinExistence type="inferred from homology"/>
<dbReference type="CDD" id="cd01884">
    <property type="entry name" value="EF_Tu"/>
    <property type="match status" value="1"/>
</dbReference>
<dbReference type="SUPFAM" id="SSF50447">
    <property type="entry name" value="Translation proteins"/>
    <property type="match status" value="1"/>
</dbReference>
<dbReference type="EMBL" id="RXFM01000029">
    <property type="protein sequence ID" value="RST68168.1"/>
    <property type="molecule type" value="Genomic_DNA"/>
</dbReference>
<dbReference type="Pfam" id="PF03143">
    <property type="entry name" value="GTP_EFTU_D3"/>
    <property type="match status" value="1"/>
</dbReference>
<dbReference type="GO" id="GO:0005525">
    <property type="term" value="F:GTP binding"/>
    <property type="evidence" value="ECO:0007669"/>
    <property type="project" value="UniProtKB-UniRule"/>
</dbReference>
<dbReference type="GO" id="GO:0000287">
    <property type="term" value="F:magnesium ion binding"/>
    <property type="evidence" value="ECO:0007669"/>
    <property type="project" value="UniProtKB-UniRule"/>
</dbReference>
<dbReference type="Pfam" id="PF03144">
    <property type="entry name" value="GTP_EFTU_D2"/>
    <property type="match status" value="1"/>
</dbReference>
<organism evidence="15 16">
    <name type="scientific">Candidatus Aquarickettsia rohweri</name>
    <dbReference type="NCBI Taxonomy" id="2602574"/>
    <lineage>
        <taxon>Bacteria</taxon>
        <taxon>Pseudomonadati</taxon>
        <taxon>Pseudomonadota</taxon>
        <taxon>Alphaproteobacteria</taxon>
        <taxon>Rickettsiales</taxon>
        <taxon>Candidatus Midichloriaceae</taxon>
        <taxon>Candidatus Aquarickettsia</taxon>
    </lineage>
</organism>
<comment type="caution">
    <text evidence="15">The sequence shown here is derived from an EMBL/GenBank/DDBJ whole genome shotgun (WGS) entry which is preliminary data.</text>
</comment>
<reference evidence="16" key="1">
    <citation type="submission" date="2018-11" db="EMBL/GenBank/DDBJ databases">
        <title>Phylogenetic, genomic, and biogeographic characterization of a novel and ubiquitous marine invertebrate-associated Rickettsiales parasite, Candidatus Marinoinvertebrata rohwerii, gen. nov., sp. nov.</title>
        <authorList>
            <person name="Klinges J.G."/>
            <person name="Rosales S.M."/>
            <person name="Mcminds R."/>
            <person name="Shaver E.C."/>
            <person name="Shantz A."/>
            <person name="Peters E.C."/>
            <person name="Burkepile D.E."/>
            <person name="Silliman B.R."/>
            <person name="Vega Thurber R.L."/>
        </authorList>
    </citation>
    <scope>NUCLEOTIDE SEQUENCE [LARGE SCALE GENOMIC DNA]</scope>
    <source>
        <strain evidence="16">a_cerv_44</strain>
    </source>
</reference>
<dbReference type="GO" id="GO:0005829">
    <property type="term" value="C:cytosol"/>
    <property type="evidence" value="ECO:0007669"/>
    <property type="project" value="TreeGrafter"/>
</dbReference>
<keyword evidence="2 13" id="KW-0479">Metal-binding</keyword>
<dbReference type="InterPro" id="IPR000795">
    <property type="entry name" value="T_Tr_GTP-bd_dom"/>
</dbReference>
<dbReference type="InterPro" id="IPR004161">
    <property type="entry name" value="EFTu-like_2"/>
</dbReference>
<gene>
    <name evidence="13 15" type="primary">tuf</name>
    <name evidence="15" type="ORF">EIC27_02765</name>
</gene>
<dbReference type="InterPro" id="IPR050055">
    <property type="entry name" value="EF-Tu_GTPase"/>
</dbReference>
<evidence type="ECO:0000256" key="6">
    <source>
        <dbReference type="ARBA" id="ARBA00022842"/>
    </source>
</evidence>
<dbReference type="NCBIfam" id="NF009372">
    <property type="entry name" value="PRK12735.1"/>
    <property type="match status" value="1"/>
</dbReference>
<dbReference type="InterPro" id="IPR027417">
    <property type="entry name" value="P-loop_NTPase"/>
</dbReference>
<evidence type="ECO:0000256" key="9">
    <source>
        <dbReference type="ARBA" id="ARBA00029554"/>
    </source>
</evidence>
<keyword evidence="8 13" id="KW-0342">GTP-binding</keyword>
<dbReference type="AlphaFoldDB" id="A0A429XNK5"/>
<name>A0A429XNK5_9RICK</name>
<dbReference type="NCBIfam" id="NF009373">
    <property type="entry name" value="PRK12736.1"/>
    <property type="match status" value="1"/>
</dbReference>
<evidence type="ECO:0000256" key="1">
    <source>
        <dbReference type="ARBA" id="ARBA00007249"/>
    </source>
</evidence>
<sequence>MAEGKFERNKPHVNTGTIGHVDHGKTTLTAAITKYFGKSAVKYDEIDKAPEEKERGITINSAHVEYETESRHYAHVDCPGHADYVKNMITGAAQMDGAILVVSAVDGPMPQTREHILLAKQVGIKTLVVFLNKVDMVEDEELLELVEIEVRELLSKYGFDGDAAKVIKGSALKALTEEGSELGEKAIRELMKVVDEEIPMPKREIEKAFLMPIEDVFSISGRGTVVTGRIEQGKVKVGEEIEIVGIKKESKKTTCTGVEMFKKELDEGMAGDNAGLLLRGIAKEEVERGQVLAKPGSITPHTKFKAEVYVLKKEEGGRHTPFFKNYRPQFYFRTTDVTGTIELKEGVEMVMPGDNTEIVVKLIAPIAMDKGLKFAIREGGKTVGAGVVAEIIE</sequence>
<feature type="binding site" evidence="13">
    <location>
        <begin position="132"/>
        <end position="135"/>
    </location>
    <ligand>
        <name>GTP</name>
        <dbReference type="ChEBI" id="CHEBI:37565"/>
    </ligand>
</feature>
<dbReference type="PRINTS" id="PR00315">
    <property type="entry name" value="ELONGATNFCT"/>
</dbReference>
<evidence type="ECO:0000256" key="8">
    <source>
        <dbReference type="ARBA" id="ARBA00023134"/>
    </source>
</evidence>
<dbReference type="GO" id="GO:0003924">
    <property type="term" value="F:GTPase activity"/>
    <property type="evidence" value="ECO:0007669"/>
    <property type="project" value="UniProtKB-UniRule"/>
</dbReference>
<evidence type="ECO:0000256" key="3">
    <source>
        <dbReference type="ARBA" id="ARBA00022741"/>
    </source>
</evidence>
<evidence type="ECO:0000256" key="10">
    <source>
        <dbReference type="ARBA" id="ARBA00058140"/>
    </source>
</evidence>
<dbReference type="PROSITE" id="PS00301">
    <property type="entry name" value="G_TR_1"/>
    <property type="match status" value="1"/>
</dbReference>
<dbReference type="NCBIfam" id="TIGR00485">
    <property type="entry name" value="EF-Tu"/>
    <property type="match status" value="1"/>
</dbReference>
<dbReference type="FunFam" id="3.40.50.300:FF:000003">
    <property type="entry name" value="Elongation factor Tu"/>
    <property type="match status" value="1"/>
</dbReference>
<evidence type="ECO:0000256" key="5">
    <source>
        <dbReference type="ARBA" id="ARBA00022801"/>
    </source>
</evidence>
<comment type="function">
    <text evidence="13">GTP hydrolase that promotes the GTP-dependent binding of aminoacyl-tRNA to the A-site of ribosomes during protein biosynthesis.</text>
</comment>
<dbReference type="Pfam" id="PF00009">
    <property type="entry name" value="GTP_EFTU"/>
    <property type="match status" value="1"/>
</dbReference>